<dbReference type="Gene3D" id="3.40.50.2000">
    <property type="entry name" value="Glycogen Phosphorylase B"/>
    <property type="match status" value="2"/>
</dbReference>
<sequence length="520" mass="59890">MKMKVVPILLLFVTLFGSLNGEKLLLIFHSPSKSHYFLGNELAKGLAKLGHEVTIVAPFEEKNPPKNYRNIVLENVETELGNNLRRNLFELDNIPPFYQLLFLFSSPLQGISELVLNNVKIQNLLKSNETFDAVILDQTLNDALKWFAYHFKVPLILLWSQGANRYVNNPVANPQNPSYIVDMFLNFNTPMTFYERFYNFVFGAMQDLILYYYLEPNQNKILKKYMPDAPDLGDPQYNVSLVICNSHESIYEALPHVPNMIDIGGFHVNPSEKLSKDLKKFMDNAKEGVIYFSMGSILKPSNMPKDKKDIILKVLGSRKEKVLWKWDEDQLENKPDNVMISKWFPQHSILAHPNCKLFITHGGLLSTTETVYFGVPVLAFPVFADQKLNAERISAKGFGLKLTFREITEKSMSEALVKLLEDPTYVEKAKYASTLIHDRPMKPIELANYWIKYVIRHKGAPHLQVAGVNLPLYKYYMIDVLAVILGVLLVAFLVIRSLYRRVFRRKSSEYRKIPSEKKKN</sequence>
<feature type="signal peptide" evidence="5">
    <location>
        <begin position="1"/>
        <end position="21"/>
    </location>
</feature>
<dbReference type="InterPro" id="IPR035595">
    <property type="entry name" value="UDP_glycos_trans_CS"/>
</dbReference>
<keyword evidence="5" id="KW-0812">Transmembrane</keyword>
<accession>A0ABD1EBF3</accession>
<comment type="similarity">
    <text evidence="1 4">Belongs to the UDP-glycosyltransferase family.</text>
</comment>
<keyword evidence="2 4" id="KW-0328">Glycosyltransferase</keyword>
<dbReference type="Pfam" id="PF00201">
    <property type="entry name" value="UDPGT"/>
    <property type="match status" value="1"/>
</dbReference>
<dbReference type="PANTHER" id="PTHR48043">
    <property type="entry name" value="EG:EG0003.4 PROTEIN-RELATED"/>
    <property type="match status" value="1"/>
</dbReference>
<dbReference type="PANTHER" id="PTHR48043:SF159">
    <property type="entry name" value="EG:EG0003.4 PROTEIN-RELATED"/>
    <property type="match status" value="1"/>
</dbReference>
<keyword evidence="3 4" id="KW-0808">Transferase</keyword>
<feature type="transmembrane region" description="Helical" evidence="5">
    <location>
        <begin position="475"/>
        <end position="499"/>
    </location>
</feature>
<gene>
    <name evidence="6" type="ORF">ABEB36_012421</name>
</gene>
<evidence type="ECO:0000256" key="3">
    <source>
        <dbReference type="ARBA" id="ARBA00022679"/>
    </source>
</evidence>
<dbReference type="FunFam" id="3.40.50.2000:FF:000050">
    <property type="entry name" value="UDP-glucuronosyltransferase"/>
    <property type="match status" value="1"/>
</dbReference>
<keyword evidence="5" id="KW-1133">Transmembrane helix</keyword>
<dbReference type="EMBL" id="JBDJPC010000009">
    <property type="protein sequence ID" value="KAL1491900.1"/>
    <property type="molecule type" value="Genomic_DNA"/>
</dbReference>
<keyword evidence="5" id="KW-0472">Membrane</keyword>
<keyword evidence="5" id="KW-0732">Signal</keyword>
<dbReference type="InterPro" id="IPR002213">
    <property type="entry name" value="UDP_glucos_trans"/>
</dbReference>
<proteinExistence type="inferred from homology"/>
<protein>
    <recommendedName>
        <fullName evidence="5">UDP-glucuronosyltransferase</fullName>
        <ecNumber evidence="5">2.4.1.17</ecNumber>
    </recommendedName>
</protein>
<reference evidence="6 7" key="1">
    <citation type="submission" date="2024-05" db="EMBL/GenBank/DDBJ databases">
        <title>Genetic variation in Jamaican populations of the coffee berry borer (Hypothenemus hampei).</title>
        <authorList>
            <person name="Errbii M."/>
            <person name="Myrie A."/>
        </authorList>
    </citation>
    <scope>NUCLEOTIDE SEQUENCE [LARGE SCALE GENOMIC DNA]</scope>
    <source>
        <strain evidence="6">JA-Hopewell-2020-01-JO</strain>
        <tissue evidence="6">Whole body</tissue>
    </source>
</reference>
<dbReference type="PROSITE" id="PS00375">
    <property type="entry name" value="UDPGT"/>
    <property type="match status" value="1"/>
</dbReference>
<dbReference type="GO" id="GO:0016020">
    <property type="term" value="C:membrane"/>
    <property type="evidence" value="ECO:0007669"/>
    <property type="project" value="UniProtKB-SubCell"/>
</dbReference>
<feature type="chain" id="PRO_5044530814" description="UDP-glucuronosyltransferase" evidence="5">
    <location>
        <begin position="22"/>
        <end position="520"/>
    </location>
</feature>
<evidence type="ECO:0000256" key="5">
    <source>
        <dbReference type="RuleBase" id="RU362059"/>
    </source>
</evidence>
<comment type="caution">
    <text evidence="6">The sequence shown here is derived from an EMBL/GenBank/DDBJ whole genome shotgun (WGS) entry which is preliminary data.</text>
</comment>
<name>A0ABD1EBF3_HYPHA</name>
<evidence type="ECO:0000256" key="1">
    <source>
        <dbReference type="ARBA" id="ARBA00009995"/>
    </source>
</evidence>
<dbReference type="SUPFAM" id="SSF53756">
    <property type="entry name" value="UDP-Glycosyltransferase/glycogen phosphorylase"/>
    <property type="match status" value="1"/>
</dbReference>
<evidence type="ECO:0000313" key="6">
    <source>
        <dbReference type="EMBL" id="KAL1491900.1"/>
    </source>
</evidence>
<comment type="catalytic activity">
    <reaction evidence="5">
        <text>glucuronate acceptor + UDP-alpha-D-glucuronate = acceptor beta-D-glucuronoside + UDP + H(+)</text>
        <dbReference type="Rhea" id="RHEA:21032"/>
        <dbReference type="ChEBI" id="CHEBI:15378"/>
        <dbReference type="ChEBI" id="CHEBI:58052"/>
        <dbReference type="ChEBI" id="CHEBI:58223"/>
        <dbReference type="ChEBI" id="CHEBI:132367"/>
        <dbReference type="ChEBI" id="CHEBI:132368"/>
        <dbReference type="EC" id="2.4.1.17"/>
    </reaction>
</comment>
<evidence type="ECO:0000256" key="2">
    <source>
        <dbReference type="ARBA" id="ARBA00022676"/>
    </source>
</evidence>
<dbReference type="Proteomes" id="UP001566132">
    <property type="component" value="Unassembled WGS sequence"/>
</dbReference>
<dbReference type="EC" id="2.4.1.17" evidence="5"/>
<organism evidence="6 7">
    <name type="scientific">Hypothenemus hampei</name>
    <name type="common">Coffee berry borer</name>
    <dbReference type="NCBI Taxonomy" id="57062"/>
    <lineage>
        <taxon>Eukaryota</taxon>
        <taxon>Metazoa</taxon>
        <taxon>Ecdysozoa</taxon>
        <taxon>Arthropoda</taxon>
        <taxon>Hexapoda</taxon>
        <taxon>Insecta</taxon>
        <taxon>Pterygota</taxon>
        <taxon>Neoptera</taxon>
        <taxon>Endopterygota</taxon>
        <taxon>Coleoptera</taxon>
        <taxon>Polyphaga</taxon>
        <taxon>Cucujiformia</taxon>
        <taxon>Curculionidae</taxon>
        <taxon>Scolytinae</taxon>
        <taxon>Hypothenemus</taxon>
    </lineage>
</organism>
<evidence type="ECO:0000256" key="4">
    <source>
        <dbReference type="RuleBase" id="RU003718"/>
    </source>
</evidence>
<dbReference type="CDD" id="cd03784">
    <property type="entry name" value="GT1_Gtf-like"/>
    <property type="match status" value="1"/>
</dbReference>
<dbReference type="AlphaFoldDB" id="A0ABD1EBF3"/>
<evidence type="ECO:0000313" key="7">
    <source>
        <dbReference type="Proteomes" id="UP001566132"/>
    </source>
</evidence>
<comment type="subcellular location">
    <subcellularLocation>
        <location evidence="5">Membrane</location>
        <topology evidence="5">Single-pass membrane protein</topology>
    </subcellularLocation>
</comment>
<keyword evidence="7" id="KW-1185">Reference proteome</keyword>
<dbReference type="GO" id="GO:0015020">
    <property type="term" value="F:glucuronosyltransferase activity"/>
    <property type="evidence" value="ECO:0007669"/>
    <property type="project" value="UniProtKB-EC"/>
</dbReference>
<dbReference type="InterPro" id="IPR050271">
    <property type="entry name" value="UDP-glycosyltransferase"/>
</dbReference>